<reference evidence="1" key="1">
    <citation type="submission" date="2023-07" db="EMBL/GenBank/DDBJ databases">
        <title>draft genome sequence of fig (Ficus carica).</title>
        <authorList>
            <person name="Takahashi T."/>
            <person name="Nishimura K."/>
        </authorList>
    </citation>
    <scope>NUCLEOTIDE SEQUENCE</scope>
</reference>
<evidence type="ECO:0000313" key="1">
    <source>
        <dbReference type="EMBL" id="GMN43980.1"/>
    </source>
</evidence>
<comment type="caution">
    <text evidence="1">The sequence shown here is derived from an EMBL/GenBank/DDBJ whole genome shotgun (WGS) entry which is preliminary data.</text>
</comment>
<accession>A0AA88A318</accession>
<gene>
    <name evidence="1" type="ORF">TIFTF001_013178</name>
</gene>
<proteinExistence type="predicted"/>
<dbReference type="EMBL" id="BTGU01000017">
    <property type="protein sequence ID" value="GMN43980.1"/>
    <property type="molecule type" value="Genomic_DNA"/>
</dbReference>
<dbReference type="AlphaFoldDB" id="A0AA88A318"/>
<dbReference type="Proteomes" id="UP001187192">
    <property type="component" value="Unassembled WGS sequence"/>
</dbReference>
<sequence>MVPKSTTDLLSIHPLISVSSEFLSHSDPKLTTPIVGDVTSTRGKNCEARCCIWFVLFVPDIVAIHEELLSLVGELLALTVVSLVRQPCGLASPDLLKITMISNGFPSKSLVFHVNSKISDHPQVCRLLR</sequence>
<evidence type="ECO:0000313" key="2">
    <source>
        <dbReference type="Proteomes" id="UP001187192"/>
    </source>
</evidence>
<protein>
    <submittedName>
        <fullName evidence="1">Uncharacterized protein</fullName>
    </submittedName>
</protein>
<keyword evidence="2" id="KW-1185">Reference proteome</keyword>
<organism evidence="1 2">
    <name type="scientific">Ficus carica</name>
    <name type="common">Common fig</name>
    <dbReference type="NCBI Taxonomy" id="3494"/>
    <lineage>
        <taxon>Eukaryota</taxon>
        <taxon>Viridiplantae</taxon>
        <taxon>Streptophyta</taxon>
        <taxon>Embryophyta</taxon>
        <taxon>Tracheophyta</taxon>
        <taxon>Spermatophyta</taxon>
        <taxon>Magnoliopsida</taxon>
        <taxon>eudicotyledons</taxon>
        <taxon>Gunneridae</taxon>
        <taxon>Pentapetalae</taxon>
        <taxon>rosids</taxon>
        <taxon>fabids</taxon>
        <taxon>Rosales</taxon>
        <taxon>Moraceae</taxon>
        <taxon>Ficeae</taxon>
        <taxon>Ficus</taxon>
    </lineage>
</organism>
<name>A0AA88A318_FICCA</name>